<proteinExistence type="inferred from homology"/>
<evidence type="ECO:0000256" key="6">
    <source>
        <dbReference type="ARBA" id="ARBA00022723"/>
    </source>
</evidence>
<dbReference type="Proteomes" id="UP000664628">
    <property type="component" value="Unassembled WGS sequence"/>
</dbReference>
<dbReference type="PANTHER" id="PTHR43105:SF4">
    <property type="entry name" value="PROTEIN YDEP"/>
    <property type="match status" value="1"/>
</dbReference>
<evidence type="ECO:0000256" key="9">
    <source>
        <dbReference type="ARBA" id="ARBA00023014"/>
    </source>
</evidence>
<feature type="region of interest" description="Disordered" evidence="10">
    <location>
        <begin position="1"/>
        <end position="59"/>
    </location>
</feature>
<keyword evidence="6" id="KW-0479">Metal-binding</keyword>
<evidence type="ECO:0000313" key="12">
    <source>
        <dbReference type="EMBL" id="MBO0947870.1"/>
    </source>
</evidence>
<evidence type="ECO:0000313" key="13">
    <source>
        <dbReference type="Proteomes" id="UP000664628"/>
    </source>
</evidence>
<evidence type="ECO:0000256" key="3">
    <source>
        <dbReference type="ARBA" id="ARBA00010312"/>
    </source>
</evidence>
<feature type="compositionally biased region" description="Basic and acidic residues" evidence="10">
    <location>
        <begin position="1"/>
        <end position="13"/>
    </location>
</feature>
<accession>A0ABS3JD00</accession>
<dbReference type="InterPro" id="IPR037951">
    <property type="entry name" value="MopB_CT_YdeP"/>
</dbReference>
<dbReference type="InterPro" id="IPR010046">
    <property type="entry name" value="Mopterin_OxRdtse_a_bac"/>
</dbReference>
<dbReference type="PANTHER" id="PTHR43105">
    <property type="entry name" value="RESPIRATORY NITRATE REDUCTASE"/>
    <property type="match status" value="1"/>
</dbReference>
<protein>
    <submittedName>
        <fullName evidence="12">FdhF/YdeP family oxidoreductase</fullName>
    </submittedName>
</protein>
<dbReference type="Pfam" id="PF01568">
    <property type="entry name" value="Molydop_binding"/>
    <property type="match status" value="1"/>
</dbReference>
<dbReference type="NCBIfam" id="TIGR01701">
    <property type="entry name" value="Fdhalpha-like"/>
    <property type="match status" value="1"/>
</dbReference>
<dbReference type="RefSeq" id="WP_207327765.1">
    <property type="nucleotide sequence ID" value="NZ_JAFMYW010000001.1"/>
</dbReference>
<dbReference type="Gene3D" id="3.40.50.740">
    <property type="match status" value="1"/>
</dbReference>
<dbReference type="EMBL" id="JAFMYW010000001">
    <property type="protein sequence ID" value="MBO0947870.1"/>
    <property type="molecule type" value="Genomic_DNA"/>
</dbReference>
<keyword evidence="5" id="KW-0500">Molybdenum</keyword>
<evidence type="ECO:0000256" key="8">
    <source>
        <dbReference type="ARBA" id="ARBA00023004"/>
    </source>
</evidence>
<keyword evidence="9" id="KW-0411">Iron-sulfur</keyword>
<keyword evidence="13" id="KW-1185">Reference proteome</keyword>
<comment type="similarity">
    <text evidence="3">Belongs to the prokaryotic molybdopterin-containing oxidoreductase family.</text>
</comment>
<evidence type="ECO:0000256" key="4">
    <source>
        <dbReference type="ARBA" id="ARBA00022485"/>
    </source>
</evidence>
<evidence type="ECO:0000256" key="1">
    <source>
        <dbReference type="ARBA" id="ARBA00001942"/>
    </source>
</evidence>
<dbReference type="InterPro" id="IPR006657">
    <property type="entry name" value="MoPterin_dinucl-bd_dom"/>
</dbReference>
<sequence>MDKSPKSESRPSDPADQVAENQPMSGEHPNQGTEMAADHERIQRKADLTDLSNDGSADKRVLTAPDTIGAKDRNPVLAQPPNAFTGLKLGKPATVAAGVTAVLKSMEFSWSEAGVGRGTHALLKLNQKDGFDCSSCAWPDPDDHRSVAEFCENGAKATASDADIRRADPAFFAQHSLVDLSHMTDRDLNNAGRLTHPMVLRPGATHYTQISWPDAFQVVANELNALDSPDEAIFYTSGKVPNEPAFLYQLFVRQFGTNNLPDCSNMCHESSGSALSPTLGLGKGSVTLNDVHEAEVILIMGQNPGTNHPRMLTALQIAKRNGAKIIAVNPLHEAGLSHFKNPQDFMNPIRAVGTLLGQGTAIADLHLQVKINGDMAVLRGIMKHLIRAEELNPGVVIDHAFIKEYTASYDAFLTSIKNTGWEEIEEMSGLTRAQLLEAANIIAPKQKLVTCWAMGLTQQKNGVMSIQEIVNLHLMKGAVGKPGAGTCPVRGHSNVQGDRTMGIWERPHKEFLDALQNEYGFEPPREHGHDTVESIKCMHEGKSKVFMSLGGNFLSASPDTEFVAEAIRKQSLTVFVSTKLNRGHLVTGNTSLILPCLTHVDIDRQKSGQQFTSCENSMGVVSQNKGVLQPLEGEMLSEVAIISGIAITTLGEKSKVDWVGYTENYDNIRDAISRVIPGFDRFNEKIRKPGGFYLPNGPRERNFTTENGKANFTVTDMMKHDVAPDQLVMMSIRSHDQFNTTIYDYNDRYRGVYGERRVIFMNADDMNERGIRERQLVNITSHFEGQERKLERFIAVTYNIPKGNTAAYYPEVNPLVPVASVAYISNTPTSKFIIVTVEPVAEQLPEGKTEAVPMALAA</sequence>
<dbReference type="InterPro" id="IPR002227">
    <property type="entry name" value="Tyrosinase_Cu-bd"/>
</dbReference>
<dbReference type="Gene3D" id="3.40.228.10">
    <property type="entry name" value="Dimethylsulfoxide Reductase, domain 2"/>
    <property type="match status" value="1"/>
</dbReference>
<evidence type="ECO:0000256" key="10">
    <source>
        <dbReference type="SAM" id="MobiDB-lite"/>
    </source>
</evidence>
<dbReference type="CDD" id="cd02787">
    <property type="entry name" value="MopB_CT_ydeP"/>
    <property type="match status" value="1"/>
</dbReference>
<organism evidence="12 13">
    <name type="scientific">Fibrella forsythiae</name>
    <dbReference type="NCBI Taxonomy" id="2817061"/>
    <lineage>
        <taxon>Bacteria</taxon>
        <taxon>Pseudomonadati</taxon>
        <taxon>Bacteroidota</taxon>
        <taxon>Cytophagia</taxon>
        <taxon>Cytophagales</taxon>
        <taxon>Spirosomataceae</taxon>
        <taxon>Fibrella</taxon>
    </lineage>
</organism>
<evidence type="ECO:0000256" key="5">
    <source>
        <dbReference type="ARBA" id="ARBA00022505"/>
    </source>
</evidence>
<comment type="cofactor">
    <cofactor evidence="2">
        <name>[4Fe-4S] cluster</name>
        <dbReference type="ChEBI" id="CHEBI:49883"/>
    </cofactor>
</comment>
<evidence type="ECO:0000256" key="7">
    <source>
        <dbReference type="ARBA" id="ARBA00023002"/>
    </source>
</evidence>
<evidence type="ECO:0000256" key="2">
    <source>
        <dbReference type="ARBA" id="ARBA00001966"/>
    </source>
</evidence>
<dbReference type="CDD" id="cd02767">
    <property type="entry name" value="MopB_ydeP"/>
    <property type="match status" value="1"/>
</dbReference>
<comment type="caution">
    <text evidence="12">The sequence shown here is derived from an EMBL/GenBank/DDBJ whole genome shotgun (WGS) entry which is preliminary data.</text>
</comment>
<keyword evidence="7" id="KW-0560">Oxidoreductase</keyword>
<evidence type="ECO:0000259" key="11">
    <source>
        <dbReference type="PROSITE" id="PS00498"/>
    </source>
</evidence>
<reference evidence="12 13" key="1">
    <citation type="submission" date="2021-03" db="EMBL/GenBank/DDBJ databases">
        <title>Fibrella sp. HMF5405 genome sequencing and assembly.</title>
        <authorList>
            <person name="Kang H."/>
            <person name="Kim H."/>
            <person name="Bae S."/>
            <person name="Joh K."/>
        </authorList>
    </citation>
    <scope>NUCLEOTIDE SEQUENCE [LARGE SCALE GENOMIC DNA]</scope>
    <source>
        <strain evidence="12 13">HMF5405</strain>
    </source>
</reference>
<gene>
    <name evidence="12" type="ORF">J2I46_04705</name>
</gene>
<dbReference type="InterPro" id="IPR050123">
    <property type="entry name" value="Prok_molybdopt-oxidoreductase"/>
</dbReference>
<comment type="cofactor">
    <cofactor evidence="1">
        <name>Mo-bis(molybdopterin guanine dinucleotide)</name>
        <dbReference type="ChEBI" id="CHEBI:60539"/>
    </cofactor>
</comment>
<feature type="compositionally biased region" description="Basic and acidic residues" evidence="10">
    <location>
        <begin position="36"/>
        <end position="48"/>
    </location>
</feature>
<dbReference type="PROSITE" id="PS00498">
    <property type="entry name" value="TYROSINASE_2"/>
    <property type="match status" value="1"/>
</dbReference>
<feature type="compositionally biased region" description="Polar residues" evidence="10">
    <location>
        <begin position="19"/>
        <end position="33"/>
    </location>
</feature>
<dbReference type="SUPFAM" id="SSF50692">
    <property type="entry name" value="ADC-like"/>
    <property type="match status" value="1"/>
</dbReference>
<keyword evidence="8" id="KW-0408">Iron</keyword>
<dbReference type="Pfam" id="PF00384">
    <property type="entry name" value="Molybdopterin"/>
    <property type="match status" value="1"/>
</dbReference>
<dbReference type="InterPro" id="IPR006656">
    <property type="entry name" value="Mopterin_OxRdtase"/>
</dbReference>
<dbReference type="SUPFAM" id="SSF53706">
    <property type="entry name" value="Formate dehydrogenase/DMSO reductase, domains 1-3"/>
    <property type="match status" value="1"/>
</dbReference>
<dbReference type="InterPro" id="IPR009010">
    <property type="entry name" value="Asp_de-COase-like_dom_sf"/>
</dbReference>
<dbReference type="InterPro" id="IPR041953">
    <property type="entry name" value="YdeP_MopB"/>
</dbReference>
<keyword evidence="4" id="KW-0004">4Fe-4S</keyword>
<name>A0ABS3JD00_9BACT</name>
<feature type="domain" description="Tyrosinase copper-binding" evidence="11">
    <location>
        <begin position="168"/>
        <end position="179"/>
    </location>
</feature>
<dbReference type="Gene3D" id="2.40.40.20">
    <property type="match status" value="1"/>
</dbReference>